<organism evidence="1 2">
    <name type="scientific">Hamadaea flava</name>
    <dbReference type="NCBI Taxonomy" id="1742688"/>
    <lineage>
        <taxon>Bacteria</taxon>
        <taxon>Bacillati</taxon>
        <taxon>Actinomycetota</taxon>
        <taxon>Actinomycetes</taxon>
        <taxon>Micromonosporales</taxon>
        <taxon>Micromonosporaceae</taxon>
        <taxon>Hamadaea</taxon>
    </lineage>
</organism>
<dbReference type="Gene3D" id="3.30.1780.10">
    <property type="entry name" value="ornithine cyclodeaminase, domain 1"/>
    <property type="match status" value="1"/>
</dbReference>
<dbReference type="PANTHER" id="PTHR13812">
    <property type="entry name" value="KETIMINE REDUCTASE MU-CRYSTALLIN"/>
    <property type="match status" value="1"/>
</dbReference>
<dbReference type="Gene3D" id="3.40.50.720">
    <property type="entry name" value="NAD(P)-binding Rossmann-like Domain"/>
    <property type="match status" value="1"/>
</dbReference>
<accession>A0ABV8LYW8</accession>
<comment type="caution">
    <text evidence="1">The sequence shown here is derived from an EMBL/GenBank/DDBJ whole genome shotgun (WGS) entry which is preliminary data.</text>
</comment>
<keyword evidence="2" id="KW-1185">Reference proteome</keyword>
<dbReference type="EMBL" id="JBHSAY010000029">
    <property type="protein sequence ID" value="MFC4136306.1"/>
    <property type="molecule type" value="Genomic_DNA"/>
</dbReference>
<evidence type="ECO:0008006" key="3">
    <source>
        <dbReference type="Google" id="ProtNLM"/>
    </source>
</evidence>
<gene>
    <name evidence="1" type="ORF">ACFOZ4_37350</name>
</gene>
<evidence type="ECO:0000313" key="1">
    <source>
        <dbReference type="EMBL" id="MFC4136306.1"/>
    </source>
</evidence>
<dbReference type="InterPro" id="IPR036291">
    <property type="entry name" value="NAD(P)-bd_dom_sf"/>
</dbReference>
<dbReference type="InterPro" id="IPR023401">
    <property type="entry name" value="ODC_N"/>
</dbReference>
<dbReference type="SUPFAM" id="SSF51735">
    <property type="entry name" value="NAD(P)-binding Rossmann-fold domains"/>
    <property type="match status" value="1"/>
</dbReference>
<sequence>MVAAVGAHTPDAREVDAAFCARATVIVEDPATALRECGDVILAIASGDLTPARLVPMADVVRGSFVVPPGPVFYKGSGMSWQDLVIASAVLSTRSR</sequence>
<dbReference type="PANTHER" id="PTHR13812:SF19">
    <property type="entry name" value="KETIMINE REDUCTASE MU-CRYSTALLIN"/>
    <property type="match status" value="1"/>
</dbReference>
<reference evidence="2" key="1">
    <citation type="journal article" date="2019" name="Int. J. Syst. Evol. Microbiol.">
        <title>The Global Catalogue of Microorganisms (GCM) 10K type strain sequencing project: providing services to taxonomists for standard genome sequencing and annotation.</title>
        <authorList>
            <consortium name="The Broad Institute Genomics Platform"/>
            <consortium name="The Broad Institute Genome Sequencing Center for Infectious Disease"/>
            <person name="Wu L."/>
            <person name="Ma J."/>
        </authorList>
    </citation>
    <scope>NUCLEOTIDE SEQUENCE [LARGE SCALE GENOMIC DNA]</scope>
    <source>
        <strain evidence="2">CGMCC 4.7289</strain>
    </source>
</reference>
<name>A0ABV8LYW8_9ACTN</name>
<protein>
    <recommendedName>
        <fullName evidence="3">Ornithine cyclodeaminase</fullName>
    </recommendedName>
</protein>
<proteinExistence type="predicted"/>
<evidence type="ECO:0000313" key="2">
    <source>
        <dbReference type="Proteomes" id="UP001595816"/>
    </source>
</evidence>
<dbReference type="Proteomes" id="UP001595816">
    <property type="component" value="Unassembled WGS sequence"/>
</dbReference>
<dbReference type="RefSeq" id="WP_253751100.1">
    <property type="nucleotide sequence ID" value="NZ_JAMZDZ010000001.1"/>
</dbReference>
<dbReference type="InterPro" id="IPR003462">
    <property type="entry name" value="ODC_Mu_crystall"/>
</dbReference>